<evidence type="ECO:0000313" key="3">
    <source>
        <dbReference type="Proteomes" id="UP000037109"/>
    </source>
</evidence>
<dbReference type="OrthoDB" id="1700487at2"/>
<dbReference type="Pfam" id="PF12961">
    <property type="entry name" value="DUF3850"/>
    <property type="match status" value="1"/>
</dbReference>
<comment type="caution">
    <text evidence="2">The sequence shown here is derived from an EMBL/GenBank/DDBJ whole genome shotgun (WGS) entry which is preliminary data.</text>
</comment>
<dbReference type="InterPro" id="IPR015947">
    <property type="entry name" value="PUA-like_sf"/>
</dbReference>
<organism evidence="2 3">
    <name type="scientific">Sporosarcina globispora</name>
    <name type="common">Bacillus globisporus</name>
    <dbReference type="NCBI Taxonomy" id="1459"/>
    <lineage>
        <taxon>Bacteria</taxon>
        <taxon>Bacillati</taxon>
        <taxon>Bacillota</taxon>
        <taxon>Bacilli</taxon>
        <taxon>Bacillales</taxon>
        <taxon>Caryophanaceae</taxon>
        <taxon>Sporosarcina</taxon>
    </lineage>
</organism>
<evidence type="ECO:0000259" key="1">
    <source>
        <dbReference type="Pfam" id="PF12961"/>
    </source>
</evidence>
<feature type="domain" description="DUF3850" evidence="1">
    <location>
        <begin position="4"/>
        <end position="79"/>
    </location>
</feature>
<keyword evidence="3" id="KW-1185">Reference proteome</keyword>
<dbReference type="STRING" id="1459.AF332_07030"/>
<name>A0A0M0G9L6_SPOGL</name>
<dbReference type="Gene3D" id="2.30.130.30">
    <property type="entry name" value="Hypothetical protein"/>
    <property type="match status" value="1"/>
</dbReference>
<dbReference type="EMBL" id="LGUF01000007">
    <property type="protein sequence ID" value="KON86595.1"/>
    <property type="molecule type" value="Genomic_DNA"/>
</dbReference>
<dbReference type="AlphaFoldDB" id="A0A0M0G9L6"/>
<dbReference type="SUPFAM" id="SSF88697">
    <property type="entry name" value="PUA domain-like"/>
    <property type="match status" value="1"/>
</dbReference>
<dbReference type="RefSeq" id="WP_053433960.1">
    <property type="nucleotide sequence ID" value="NZ_LGUF01000007.1"/>
</dbReference>
<protein>
    <submittedName>
        <fullName evidence="2">RNA-binding protein</fullName>
    </submittedName>
</protein>
<evidence type="ECO:0000313" key="2">
    <source>
        <dbReference type="EMBL" id="KON86595.1"/>
    </source>
</evidence>
<sequence length="80" mass="9503">MAKTHKLKILPKYFEPVAKGIKNFEIRKNDREFEIGDNLLLQECWNDPEGPTYTGRVLERKVIYISDYEQKENYVVLGIR</sequence>
<reference evidence="3" key="1">
    <citation type="submission" date="2015-07" db="EMBL/GenBank/DDBJ databases">
        <title>Fjat-10036 dsm4.</title>
        <authorList>
            <person name="Liu B."/>
            <person name="Wang J."/>
            <person name="Zhu Y."/>
            <person name="Liu G."/>
            <person name="Chen Q."/>
            <person name="Chen Z."/>
            <person name="Lan J."/>
            <person name="Che J."/>
            <person name="Ge C."/>
            <person name="Shi H."/>
            <person name="Pan Z."/>
            <person name="Liu X."/>
        </authorList>
    </citation>
    <scope>NUCLEOTIDE SEQUENCE [LARGE SCALE GENOMIC DNA]</scope>
    <source>
        <strain evidence="3">DSM 4</strain>
    </source>
</reference>
<gene>
    <name evidence="2" type="ORF">AF332_07030</name>
</gene>
<dbReference type="InterPro" id="IPR039440">
    <property type="entry name" value="DUF3850"/>
</dbReference>
<accession>A0A0M0G9L6</accession>
<proteinExistence type="predicted"/>
<dbReference type="Proteomes" id="UP000037109">
    <property type="component" value="Unassembled WGS sequence"/>
</dbReference>
<dbReference type="PATRIC" id="fig|1459.3.peg.1513"/>